<reference evidence="3" key="1">
    <citation type="submission" date="2016-03" db="EMBL/GenBank/DDBJ databases">
        <authorList>
            <person name="Ploux O."/>
        </authorList>
    </citation>
    <scope>NUCLEOTIDE SEQUENCE [LARGE SCALE GENOMIC DNA]</scope>
    <source>
        <strain evidence="3">UK7</strain>
    </source>
</reference>
<dbReference type="Proteomes" id="UP000178129">
    <property type="component" value="Unassembled WGS sequence"/>
</dbReference>
<organism evidence="2 3">
    <name type="scientific">Rhynchosporium graminicola</name>
    <dbReference type="NCBI Taxonomy" id="2792576"/>
    <lineage>
        <taxon>Eukaryota</taxon>
        <taxon>Fungi</taxon>
        <taxon>Dikarya</taxon>
        <taxon>Ascomycota</taxon>
        <taxon>Pezizomycotina</taxon>
        <taxon>Leotiomycetes</taxon>
        <taxon>Helotiales</taxon>
        <taxon>Ploettnerulaceae</taxon>
        <taxon>Rhynchosporium</taxon>
    </lineage>
</organism>
<comment type="caution">
    <text evidence="2">The sequence shown here is derived from an EMBL/GenBank/DDBJ whole genome shotgun (WGS) entry which is preliminary data.</text>
</comment>
<dbReference type="AlphaFoldDB" id="A0A1E1K2W1"/>
<sequence length="78" mass="8577">MYDTCKRGVAGYTSPAQGPAKRPSKAPILCYKDREEFASLADPGRNTDVLGMETYMSFEFQKRVFDRGGLGSCSATRS</sequence>
<keyword evidence="3" id="KW-1185">Reference proteome</keyword>
<gene>
    <name evidence="2" type="ORF">RCO7_14192</name>
</gene>
<name>A0A1E1K2W1_9HELO</name>
<accession>A0A1E1K2W1</accession>
<proteinExistence type="predicted"/>
<evidence type="ECO:0000256" key="1">
    <source>
        <dbReference type="SAM" id="MobiDB-lite"/>
    </source>
</evidence>
<protein>
    <submittedName>
        <fullName evidence="2">Uncharacterized protein</fullName>
    </submittedName>
</protein>
<dbReference type="InParanoid" id="A0A1E1K2W1"/>
<feature type="region of interest" description="Disordered" evidence="1">
    <location>
        <begin position="1"/>
        <end position="24"/>
    </location>
</feature>
<dbReference type="EMBL" id="FJUW01000004">
    <property type="protein sequence ID" value="CZS90874.1"/>
    <property type="molecule type" value="Genomic_DNA"/>
</dbReference>
<evidence type="ECO:0000313" key="2">
    <source>
        <dbReference type="EMBL" id="CZS90874.1"/>
    </source>
</evidence>
<evidence type="ECO:0000313" key="3">
    <source>
        <dbReference type="Proteomes" id="UP000178129"/>
    </source>
</evidence>